<evidence type="ECO:0000256" key="1">
    <source>
        <dbReference type="ARBA" id="ARBA00010702"/>
    </source>
</evidence>
<dbReference type="PANTHER" id="PTHR16222">
    <property type="entry name" value="ADP-RIBOSYLGLYCOHYDROLASE"/>
    <property type="match status" value="1"/>
</dbReference>
<keyword evidence="4" id="KW-1185">Reference proteome</keyword>
<sequence length="592" mass="64727">MTDMLALHSWRDRATGTLLAAAAGDALGWPFERRDRSRPLPEVSGPGGYFAWDRFAGSRQQRVLEHINAGDYSDDTQMTIAVARARLTAGKQWQAWLERVEWPFLLDYERGAGASVKAACRAWSRGRAPWNGSPSAVVRYFASGANGAAMRIAPHVLIHHQDLRFDELAADVIHDAATTHGHPRALLGAVVHAYALWVSLREPAPLPYGWLIDTLLDDAKQWDQPFWRMLPESWQHQAGGQFGGRLDRAWLRTTAEVEQLLLAAQRELKEGAVSAPTVFLTRQGLTAKETRGSGTLCAVAAAYLAARSASSPDLGLVTAARLDNADTDTLASMTGSLLGAALGTEWLGSYGRTIQDRALLVDLAEGLLSSPETTRMQPPTHEQAARARAVFAKRISDAAGIPLVLQLPDRRSARLEPVTHKEVADHWLVAVVEDGQTLYLRRPETPQSALFDVDSTPHPVAGEPIRRHARAVKAGAQLQGAYLKVADTDHVRDALQYFFSLSPDRYGPTWASYGNLVLAQDRTTTTAPTGPLTQLRIAVADPLGTRQLLTDNGLKVTGDEDTGTFRVQIDPYLTIVFATDGDRRAPRWDAST</sequence>
<organism evidence="3 4">
    <name type="scientific">Actinacidiphila acidipaludis</name>
    <dbReference type="NCBI Taxonomy" id="2873382"/>
    <lineage>
        <taxon>Bacteria</taxon>
        <taxon>Bacillati</taxon>
        <taxon>Actinomycetota</taxon>
        <taxon>Actinomycetes</taxon>
        <taxon>Kitasatosporales</taxon>
        <taxon>Streptomycetaceae</taxon>
        <taxon>Actinacidiphila</taxon>
    </lineage>
</organism>
<dbReference type="SUPFAM" id="SSF101478">
    <property type="entry name" value="ADP-ribosylglycohydrolase"/>
    <property type="match status" value="1"/>
</dbReference>
<protein>
    <submittedName>
        <fullName evidence="3">ADP-ribosylglycohydrolase family protein</fullName>
    </submittedName>
</protein>
<reference evidence="3 4" key="1">
    <citation type="submission" date="2021-08" db="EMBL/GenBank/DDBJ databases">
        <title>WGS of actinomycetes from Thailand.</title>
        <authorList>
            <person name="Thawai C."/>
        </authorList>
    </citation>
    <scope>NUCLEOTIDE SEQUENCE [LARGE SCALE GENOMIC DNA]</scope>
    <source>
        <strain evidence="3 4">PLK6-54</strain>
    </source>
</reference>
<comment type="caution">
    <text evidence="3">The sequence shown here is derived from an EMBL/GenBank/DDBJ whole genome shotgun (WGS) entry which is preliminary data.</text>
</comment>
<evidence type="ECO:0000256" key="2">
    <source>
        <dbReference type="ARBA" id="ARBA00022801"/>
    </source>
</evidence>
<evidence type="ECO:0000313" key="4">
    <source>
        <dbReference type="Proteomes" id="UP000778578"/>
    </source>
</evidence>
<keyword evidence="2" id="KW-0378">Hydrolase</keyword>
<proteinExistence type="inferred from homology"/>
<dbReference type="EMBL" id="JAINZZ010000084">
    <property type="protein sequence ID" value="MBY8882722.1"/>
    <property type="molecule type" value="Genomic_DNA"/>
</dbReference>
<dbReference type="InterPro" id="IPR050792">
    <property type="entry name" value="ADP-ribosylglycohydrolase"/>
</dbReference>
<dbReference type="InterPro" id="IPR036705">
    <property type="entry name" value="Ribosyl_crysJ1_sf"/>
</dbReference>
<dbReference type="InterPro" id="IPR005502">
    <property type="entry name" value="Ribosyl_crysJ1"/>
</dbReference>
<dbReference type="Gene3D" id="1.10.4080.10">
    <property type="entry name" value="ADP-ribosylation/Crystallin J1"/>
    <property type="match status" value="1"/>
</dbReference>
<gene>
    <name evidence="3" type="ORF">K7862_34560</name>
</gene>
<evidence type="ECO:0000313" key="3">
    <source>
        <dbReference type="EMBL" id="MBY8882722.1"/>
    </source>
</evidence>
<name>A0ABS7QLF5_9ACTN</name>
<comment type="similarity">
    <text evidence="1">Belongs to the ADP-ribosylglycohydrolase family.</text>
</comment>
<dbReference type="Pfam" id="PF03747">
    <property type="entry name" value="ADP_ribosyl_GH"/>
    <property type="match status" value="1"/>
</dbReference>
<dbReference type="PANTHER" id="PTHR16222:SF24">
    <property type="entry name" value="ADP-RIBOSYLHYDROLASE ARH3"/>
    <property type="match status" value="1"/>
</dbReference>
<dbReference type="Proteomes" id="UP000778578">
    <property type="component" value="Unassembled WGS sequence"/>
</dbReference>
<accession>A0ABS7QLF5</accession>